<name>A0A1X6YDY0_9RHOB</name>
<dbReference type="PROSITE" id="PS51340">
    <property type="entry name" value="MOSC"/>
    <property type="match status" value="1"/>
</dbReference>
<dbReference type="OrthoDB" id="581532at2"/>
<gene>
    <name evidence="2" type="ORF">ROJ8625_00610</name>
</gene>
<protein>
    <submittedName>
        <fullName evidence="2">MOSC domain protein</fullName>
    </submittedName>
</protein>
<dbReference type="EMBL" id="FWFK01000001">
    <property type="protein sequence ID" value="SLN18095.1"/>
    <property type="molecule type" value="Genomic_DNA"/>
</dbReference>
<accession>A0A1X6YDY0</accession>
<dbReference type="Pfam" id="PF03473">
    <property type="entry name" value="MOSC"/>
    <property type="match status" value="1"/>
</dbReference>
<dbReference type="InterPro" id="IPR005302">
    <property type="entry name" value="MoCF_Sase_C"/>
</dbReference>
<dbReference type="Proteomes" id="UP000193570">
    <property type="component" value="Unassembled WGS sequence"/>
</dbReference>
<evidence type="ECO:0000313" key="2">
    <source>
        <dbReference type="EMBL" id="SLN18095.1"/>
    </source>
</evidence>
<proteinExistence type="predicted"/>
<feature type="domain" description="MOSC" evidence="1">
    <location>
        <begin position="107"/>
        <end position="247"/>
    </location>
</feature>
<sequence>MTATVTALWRHPIKAIGREAVERVTLEAGQTMPWDRHWAVAHQKSSADGSEWVPCGNFLRAVNIPTLMAVEADTDEARGRVTLRHVDRPEVTLDPVTDEAELLAWLQPLTAGSPFQPARVVRAASRGLTDSAMPSITLCNAASHADMAGRAGRELSIHRWRGNIWIDGFAPWEEFDWIGREVRIGDATLAVRERTGRCKATHADPDTGIRDIDMLGLLSALGHQDFSVQAEVTRSGAVAIGDTVELL</sequence>
<dbReference type="GO" id="GO:0030170">
    <property type="term" value="F:pyridoxal phosphate binding"/>
    <property type="evidence" value="ECO:0007669"/>
    <property type="project" value="InterPro"/>
</dbReference>
<evidence type="ECO:0000259" key="1">
    <source>
        <dbReference type="PROSITE" id="PS51340"/>
    </source>
</evidence>
<dbReference type="GO" id="GO:0003824">
    <property type="term" value="F:catalytic activity"/>
    <property type="evidence" value="ECO:0007669"/>
    <property type="project" value="InterPro"/>
</dbReference>
<dbReference type="AlphaFoldDB" id="A0A1X6YDY0"/>
<dbReference type="Pfam" id="PF03476">
    <property type="entry name" value="MOSC_N"/>
    <property type="match status" value="1"/>
</dbReference>
<organism evidence="2 3">
    <name type="scientific">Roseivivax jejudonensis</name>
    <dbReference type="NCBI Taxonomy" id="1529041"/>
    <lineage>
        <taxon>Bacteria</taxon>
        <taxon>Pseudomonadati</taxon>
        <taxon>Pseudomonadota</taxon>
        <taxon>Alphaproteobacteria</taxon>
        <taxon>Rhodobacterales</taxon>
        <taxon>Roseobacteraceae</taxon>
        <taxon>Roseivivax</taxon>
    </lineage>
</organism>
<dbReference type="GO" id="GO:0030151">
    <property type="term" value="F:molybdenum ion binding"/>
    <property type="evidence" value="ECO:0007669"/>
    <property type="project" value="InterPro"/>
</dbReference>
<dbReference type="SUPFAM" id="SSF50800">
    <property type="entry name" value="PK beta-barrel domain-like"/>
    <property type="match status" value="1"/>
</dbReference>
<evidence type="ECO:0000313" key="3">
    <source>
        <dbReference type="Proteomes" id="UP000193570"/>
    </source>
</evidence>
<keyword evidence="3" id="KW-1185">Reference proteome</keyword>
<dbReference type="RefSeq" id="WP_085790347.1">
    <property type="nucleotide sequence ID" value="NZ_FWFK01000001.1"/>
</dbReference>
<reference evidence="2 3" key="1">
    <citation type="submission" date="2017-03" db="EMBL/GenBank/DDBJ databases">
        <authorList>
            <person name="Afonso C.L."/>
            <person name="Miller P.J."/>
            <person name="Scott M.A."/>
            <person name="Spackman E."/>
            <person name="Goraichik I."/>
            <person name="Dimitrov K.M."/>
            <person name="Suarez D.L."/>
            <person name="Swayne D.E."/>
        </authorList>
    </citation>
    <scope>NUCLEOTIDE SEQUENCE [LARGE SCALE GENOMIC DNA]</scope>
    <source>
        <strain evidence="2 3">CECT 8625</strain>
    </source>
</reference>
<dbReference type="InterPro" id="IPR011037">
    <property type="entry name" value="Pyrv_Knase-like_insert_dom_sf"/>
</dbReference>
<dbReference type="InterPro" id="IPR005303">
    <property type="entry name" value="MOCOS_middle"/>
</dbReference>